<organism evidence="2 3">
    <name type="scientific">Ilex paraguariensis</name>
    <name type="common">yerba mate</name>
    <dbReference type="NCBI Taxonomy" id="185542"/>
    <lineage>
        <taxon>Eukaryota</taxon>
        <taxon>Viridiplantae</taxon>
        <taxon>Streptophyta</taxon>
        <taxon>Embryophyta</taxon>
        <taxon>Tracheophyta</taxon>
        <taxon>Spermatophyta</taxon>
        <taxon>Magnoliopsida</taxon>
        <taxon>eudicotyledons</taxon>
        <taxon>Gunneridae</taxon>
        <taxon>Pentapetalae</taxon>
        <taxon>asterids</taxon>
        <taxon>campanulids</taxon>
        <taxon>Aquifoliales</taxon>
        <taxon>Aquifoliaceae</taxon>
        <taxon>Ilex</taxon>
    </lineage>
</organism>
<keyword evidence="3" id="KW-1185">Reference proteome</keyword>
<dbReference type="Proteomes" id="UP001642360">
    <property type="component" value="Unassembled WGS sequence"/>
</dbReference>
<evidence type="ECO:0000313" key="3">
    <source>
        <dbReference type="Proteomes" id="UP001642360"/>
    </source>
</evidence>
<dbReference type="PANTHER" id="PTHR46087">
    <property type="entry name" value="PUTATIVE, EXPRESSED-RELATED"/>
    <property type="match status" value="1"/>
</dbReference>
<feature type="compositionally biased region" description="Polar residues" evidence="1">
    <location>
        <begin position="112"/>
        <end position="125"/>
    </location>
</feature>
<dbReference type="PANTHER" id="PTHR46087:SF1">
    <property type="entry name" value="ARM REPEAT SUPERFAMILY PROTEIN"/>
    <property type="match status" value="1"/>
</dbReference>
<dbReference type="EMBL" id="CAUOFW020003070">
    <property type="protein sequence ID" value="CAK9157875.1"/>
    <property type="molecule type" value="Genomic_DNA"/>
</dbReference>
<comment type="caution">
    <text evidence="2">The sequence shown here is derived from an EMBL/GenBank/DDBJ whole genome shotgun (WGS) entry which is preliminary data.</text>
</comment>
<evidence type="ECO:0000256" key="1">
    <source>
        <dbReference type="SAM" id="MobiDB-lite"/>
    </source>
</evidence>
<evidence type="ECO:0000313" key="2">
    <source>
        <dbReference type="EMBL" id="CAK9157875.1"/>
    </source>
</evidence>
<sequence>MKAKLLSFIGVCCYPMGKVGDVGPILDLMAVVLENIPTSAVAARTTISAVYRTAFPDALFHQLLLTMAHPDHETRVGAHHVFSTVLMPSVNYPWLVIDRKPSQALSGKLPATSPNGENGSFSIQYESKDKPESTYGGTRHGENQLLDPCADQYVHSPSPVQSYSFEGVISAGEAELITFRLSSHQVNLLLSSIWVQATSTENSPANFEAMAHTYNIVLLFTRSKNSSHVALVQCFQLAFSLRSISLDQEGGLQPSRRRSLFTLASCMLIFLARAGNLAELIPIVKSSLADDMIDPYFKLVEDVKLQAVFTQPTEKVYGSQEDEIAALKALSVIELGDQQLKETAISVFTTKFEKLSEGIAFFDEVRVINPILVAFAFVDGDVSMQKFVWGNDTLLTCKVLAKLARYEPNLQGTFQLVNSTGFM</sequence>
<accession>A0ABC8SPX5</accession>
<proteinExistence type="predicted"/>
<reference evidence="2 3" key="1">
    <citation type="submission" date="2024-02" db="EMBL/GenBank/DDBJ databases">
        <authorList>
            <person name="Vignale AGUSTIN F."/>
            <person name="Sosa J E."/>
            <person name="Modenutti C."/>
        </authorList>
    </citation>
    <scope>NUCLEOTIDE SEQUENCE [LARGE SCALE GENOMIC DNA]</scope>
</reference>
<dbReference type="InterPro" id="IPR055296">
    <property type="entry name" value="SRL2-like"/>
</dbReference>
<name>A0ABC8SPX5_9AQUA</name>
<feature type="region of interest" description="Disordered" evidence="1">
    <location>
        <begin position="106"/>
        <end position="141"/>
    </location>
</feature>
<dbReference type="AlphaFoldDB" id="A0ABC8SPX5"/>
<gene>
    <name evidence="2" type="ORF">ILEXP_LOCUS26445</name>
</gene>
<protein>
    <submittedName>
        <fullName evidence="2">Uncharacterized protein</fullName>
    </submittedName>
</protein>